<dbReference type="GO" id="GO:0043161">
    <property type="term" value="P:proteasome-mediated ubiquitin-dependent protein catabolic process"/>
    <property type="evidence" value="ECO:0007669"/>
    <property type="project" value="TreeGrafter"/>
</dbReference>
<dbReference type="InterPro" id="IPR011989">
    <property type="entry name" value="ARM-like"/>
</dbReference>
<dbReference type="PANTHER" id="PTHR19849:SF0">
    <property type="entry name" value="PHOSPHOLIPASE A-2-ACTIVATING PROTEIN"/>
    <property type="match status" value="1"/>
</dbReference>
<evidence type="ECO:0000256" key="6">
    <source>
        <dbReference type="ARBA" id="ARBA00022737"/>
    </source>
</evidence>
<dbReference type="GO" id="GO:0010992">
    <property type="term" value="P:ubiquitin recycling"/>
    <property type="evidence" value="ECO:0007669"/>
    <property type="project" value="TreeGrafter"/>
</dbReference>
<evidence type="ECO:0000256" key="7">
    <source>
        <dbReference type="ARBA" id="ARBA00023242"/>
    </source>
</evidence>
<evidence type="ECO:0000256" key="2">
    <source>
        <dbReference type="ARBA" id="ARBA00004496"/>
    </source>
</evidence>
<gene>
    <name evidence="12" type="ORF">HOLleu_14906</name>
</gene>
<dbReference type="PROSITE" id="PS51394">
    <property type="entry name" value="PFU"/>
    <property type="match status" value="1"/>
</dbReference>
<name>A0A9Q1C9M9_HOLLE</name>
<dbReference type="PROSITE" id="PS50294">
    <property type="entry name" value="WD_REPEATS_REGION"/>
    <property type="match status" value="2"/>
</dbReference>
<dbReference type="SMART" id="SM00320">
    <property type="entry name" value="WD40"/>
    <property type="match status" value="7"/>
</dbReference>
<evidence type="ECO:0000313" key="12">
    <source>
        <dbReference type="EMBL" id="KAJ8040579.1"/>
    </source>
</evidence>
<dbReference type="GO" id="GO:0043130">
    <property type="term" value="F:ubiquitin binding"/>
    <property type="evidence" value="ECO:0007669"/>
    <property type="project" value="TreeGrafter"/>
</dbReference>
<keyword evidence="5 8" id="KW-0853">WD repeat</keyword>
<proteinExistence type="inferred from homology"/>
<dbReference type="Gene3D" id="3.10.20.870">
    <property type="entry name" value="PFU (PLAA family ubiquitin binding), C-terminal domain"/>
    <property type="match status" value="1"/>
</dbReference>
<feature type="domain" description="PUL" evidence="11">
    <location>
        <begin position="534"/>
        <end position="794"/>
    </location>
</feature>
<evidence type="ECO:0000259" key="11">
    <source>
        <dbReference type="PROSITE" id="PS51396"/>
    </source>
</evidence>
<evidence type="ECO:0000256" key="8">
    <source>
        <dbReference type="PROSITE-ProRule" id="PRU00221"/>
    </source>
</evidence>
<keyword evidence="6" id="KW-0677">Repeat</keyword>
<feature type="repeat" description="WD" evidence="8">
    <location>
        <begin position="225"/>
        <end position="256"/>
    </location>
</feature>
<evidence type="ECO:0000256" key="4">
    <source>
        <dbReference type="ARBA" id="ARBA00022490"/>
    </source>
</evidence>
<dbReference type="PROSITE" id="PS50082">
    <property type="entry name" value="WD_REPEATS_2"/>
    <property type="match status" value="2"/>
</dbReference>
<dbReference type="GO" id="GO:0005634">
    <property type="term" value="C:nucleus"/>
    <property type="evidence" value="ECO:0007669"/>
    <property type="project" value="UniProtKB-SubCell"/>
</dbReference>
<dbReference type="Proteomes" id="UP001152320">
    <property type="component" value="Chromosome 6"/>
</dbReference>
<dbReference type="FunFam" id="1.25.10.10:FF:000163">
    <property type="entry name" value="Phospholipase A-2-activating protein, putative"/>
    <property type="match status" value="1"/>
</dbReference>
<evidence type="ECO:0000259" key="10">
    <source>
        <dbReference type="PROSITE" id="PS51394"/>
    </source>
</evidence>
<dbReference type="Pfam" id="PF08324">
    <property type="entry name" value="PUL"/>
    <property type="match status" value="1"/>
</dbReference>
<dbReference type="InterPro" id="IPR038122">
    <property type="entry name" value="PFU_sf"/>
</dbReference>
<feature type="repeat" description="WD" evidence="8">
    <location>
        <begin position="145"/>
        <end position="177"/>
    </location>
</feature>
<dbReference type="InterPro" id="IPR015943">
    <property type="entry name" value="WD40/YVTN_repeat-like_dom_sf"/>
</dbReference>
<dbReference type="PANTHER" id="PTHR19849">
    <property type="entry name" value="PHOSPHOLIPASE A-2-ACTIVATING PROTEIN"/>
    <property type="match status" value="1"/>
</dbReference>
<keyword evidence="4" id="KW-0963">Cytoplasm</keyword>
<keyword evidence="7" id="KW-0539">Nucleus</keyword>
<protein>
    <submittedName>
        <fullName evidence="12">Phospholipase A-2-activating protein</fullName>
    </submittedName>
</protein>
<evidence type="ECO:0000256" key="5">
    <source>
        <dbReference type="ARBA" id="ARBA00022574"/>
    </source>
</evidence>
<dbReference type="InterPro" id="IPR015155">
    <property type="entry name" value="PFU"/>
</dbReference>
<evidence type="ECO:0000256" key="9">
    <source>
        <dbReference type="SAM" id="MobiDB-lite"/>
    </source>
</evidence>
<dbReference type="Gene3D" id="1.25.10.10">
    <property type="entry name" value="Leucine-rich Repeat Variant"/>
    <property type="match status" value="1"/>
</dbReference>
<dbReference type="InterPro" id="IPR001680">
    <property type="entry name" value="WD40_rpt"/>
</dbReference>
<keyword evidence="13" id="KW-1185">Reference proteome</keyword>
<evidence type="ECO:0000256" key="1">
    <source>
        <dbReference type="ARBA" id="ARBA00004123"/>
    </source>
</evidence>
<dbReference type="GO" id="GO:0005737">
    <property type="term" value="C:cytoplasm"/>
    <property type="evidence" value="ECO:0007669"/>
    <property type="project" value="UniProtKB-SubCell"/>
</dbReference>
<evidence type="ECO:0000313" key="13">
    <source>
        <dbReference type="Proteomes" id="UP001152320"/>
    </source>
</evidence>
<dbReference type="Gene3D" id="2.130.10.10">
    <property type="entry name" value="YVTN repeat-like/Quinoprotein amine dehydrogenase"/>
    <property type="match status" value="1"/>
</dbReference>
<dbReference type="EMBL" id="JAIZAY010000006">
    <property type="protein sequence ID" value="KAJ8040579.1"/>
    <property type="molecule type" value="Genomic_DNA"/>
</dbReference>
<dbReference type="FunFam" id="2.130.10.10:FF:000175">
    <property type="entry name" value="Phospholipase A-2-activating protein"/>
    <property type="match status" value="1"/>
</dbReference>
<dbReference type="Pfam" id="PF09070">
    <property type="entry name" value="PFU"/>
    <property type="match status" value="1"/>
</dbReference>
<dbReference type="CDD" id="cd00200">
    <property type="entry name" value="WD40"/>
    <property type="match status" value="1"/>
</dbReference>
<comment type="similarity">
    <text evidence="3">Belongs to the WD repeat PLAP family.</text>
</comment>
<dbReference type="Pfam" id="PF00400">
    <property type="entry name" value="WD40"/>
    <property type="match status" value="7"/>
</dbReference>
<feature type="region of interest" description="Disordered" evidence="9">
    <location>
        <begin position="511"/>
        <end position="532"/>
    </location>
</feature>
<organism evidence="12 13">
    <name type="scientific">Holothuria leucospilota</name>
    <name type="common">Black long sea cucumber</name>
    <name type="synonym">Mertensiothuria leucospilota</name>
    <dbReference type="NCBI Taxonomy" id="206669"/>
    <lineage>
        <taxon>Eukaryota</taxon>
        <taxon>Metazoa</taxon>
        <taxon>Echinodermata</taxon>
        <taxon>Eleutherozoa</taxon>
        <taxon>Echinozoa</taxon>
        <taxon>Holothuroidea</taxon>
        <taxon>Aspidochirotacea</taxon>
        <taxon>Aspidochirotida</taxon>
        <taxon>Holothuriidae</taxon>
        <taxon>Holothuria</taxon>
    </lineage>
</organism>
<comment type="caution">
    <text evidence="12">The sequence shown here is derived from an EMBL/GenBank/DDBJ whole genome shotgun (WGS) entry which is preliminary data.</text>
</comment>
<feature type="domain" description="PFU" evidence="10">
    <location>
        <begin position="364"/>
        <end position="464"/>
    </location>
</feature>
<dbReference type="PROSITE" id="PS51396">
    <property type="entry name" value="PUL"/>
    <property type="match status" value="1"/>
</dbReference>
<sequence>MASYKLSCVLSGHEMDVRAVCQVSVPTAMNAVVTASRDRTARVWVPSGDGKSFTECHCMSGHDNFISSVCTLPPSENYPHGLIVTGGNDSKINAYTLESPMPVYTLKGHTGTVCALASGKFGTLVSGSWDCTAKVWLNDRCVMTLDGHSAAVWAVALLPTQGLMLTASADKLIKLWKAGKCERTFTGHEDCVRSLAVMSELEFLSAGNDTTIRQWLITGECIQTFHGHTNFIYSVVLLPNNQGFVSCGEDRTVRVWMDGECKQTITLPAQSVWSVCSLPNGDVVAGASDGVARVFSSDPDRFADADAQALFERQLSSFSMPAKTQAFGDIKMEDLPDSSDLKKPGSRDGQTKLVRAGKIVEAYSWSATEGRWTKIGDVVGGEGDDVTPSSSKVMYEGKEYDYVFDVDIEEGATPLKLPFNLSEDPWLAAQKFIHRHDLSQYYLEQVANFIVKNTKGVTLQAPTVNYQDPFTGGSRYVPGGTVDPSLPTVGRAAVEPQIMEDPFTGGSRYVPGGAMPPSNHHEPPANHTPAKQNPYFPQTSYVMFDSGKTGAILGKIQEFNSSIEVSQQLSAEDLSNVEALLPIAMDPSGNPPTSSQLGTLWKLLQWPADKVFPALDILRLAIRHPVINQHFCNMKDGDQFMAQLLKFGTVSNSGANQMLVLRTLCNAFCHTDGVKLLNKYCDQLVTSAMELRNSSHKGAHIALSTLLLNFAISLSKSGDVESRAQCVSVAVTVLRDERELEAVFRLMVTVGTLSPDENALAIAKSLDVASIAKNYARVSDPAKIGECASLLKELTQ</sequence>
<evidence type="ECO:0000256" key="3">
    <source>
        <dbReference type="ARBA" id="ARBA00008495"/>
    </source>
</evidence>
<dbReference type="OrthoDB" id="10265988at2759"/>
<accession>A0A9Q1C9M9</accession>
<dbReference type="SUPFAM" id="SSF50978">
    <property type="entry name" value="WD40 repeat-like"/>
    <property type="match status" value="1"/>
</dbReference>
<dbReference type="InterPro" id="IPR036322">
    <property type="entry name" value="WD40_repeat_dom_sf"/>
</dbReference>
<comment type="subcellular location">
    <subcellularLocation>
        <location evidence="2">Cytoplasm</location>
    </subcellularLocation>
    <subcellularLocation>
        <location evidence="1">Nucleus</location>
    </subcellularLocation>
</comment>
<reference evidence="12" key="1">
    <citation type="submission" date="2021-10" db="EMBL/GenBank/DDBJ databases">
        <title>Tropical sea cucumber genome reveals ecological adaptation and Cuvierian tubules defense mechanism.</title>
        <authorList>
            <person name="Chen T."/>
        </authorList>
    </citation>
    <scope>NUCLEOTIDE SEQUENCE</scope>
    <source>
        <strain evidence="12">Nanhai2018</strain>
        <tissue evidence="12">Muscle</tissue>
    </source>
</reference>
<dbReference type="InterPro" id="IPR013535">
    <property type="entry name" value="PUL_dom"/>
</dbReference>
<dbReference type="AlphaFoldDB" id="A0A9Q1C9M9"/>